<dbReference type="EMBL" id="JBHLXH010000001">
    <property type="protein sequence ID" value="MFC0222371.1"/>
    <property type="molecule type" value="Genomic_DNA"/>
</dbReference>
<feature type="region of interest" description="Disordered" evidence="1">
    <location>
        <begin position="2804"/>
        <end position="2833"/>
    </location>
</feature>
<dbReference type="InterPro" id="IPR013783">
    <property type="entry name" value="Ig-like_fold"/>
</dbReference>
<evidence type="ECO:0000313" key="4">
    <source>
        <dbReference type="EMBL" id="MFC0222371.1"/>
    </source>
</evidence>
<keyword evidence="2" id="KW-0812">Transmembrane</keyword>
<dbReference type="Gene3D" id="2.60.40.10">
    <property type="entry name" value="Immunoglobulins"/>
    <property type="match status" value="4"/>
</dbReference>
<feature type="compositionally biased region" description="Polar residues" evidence="1">
    <location>
        <begin position="1259"/>
        <end position="1271"/>
    </location>
</feature>
<feature type="domain" description="DUF11" evidence="3">
    <location>
        <begin position="1148"/>
        <end position="1267"/>
    </location>
</feature>
<reference evidence="4 5" key="1">
    <citation type="submission" date="2024-09" db="EMBL/GenBank/DDBJ databases">
        <authorList>
            <person name="Sun Q."/>
            <person name="Mori K."/>
        </authorList>
    </citation>
    <scope>NUCLEOTIDE SEQUENCE [LARGE SCALE GENOMIC DNA]</scope>
    <source>
        <strain evidence="4 5">CCM 8654</strain>
    </source>
</reference>
<feature type="domain" description="DUF11" evidence="3">
    <location>
        <begin position="1793"/>
        <end position="1912"/>
    </location>
</feature>
<feature type="region of interest" description="Disordered" evidence="1">
    <location>
        <begin position="1248"/>
        <end position="1272"/>
    </location>
</feature>
<dbReference type="InterPro" id="IPR001434">
    <property type="entry name" value="OmcB-like_DUF11"/>
</dbReference>
<feature type="region of interest" description="Disordered" evidence="1">
    <location>
        <begin position="2265"/>
        <end position="2290"/>
    </location>
</feature>
<feature type="compositionally biased region" description="Polar residues" evidence="1">
    <location>
        <begin position="1367"/>
        <end position="1378"/>
    </location>
</feature>
<feature type="region of interest" description="Disordered" evidence="1">
    <location>
        <begin position="978"/>
        <end position="1008"/>
    </location>
</feature>
<feature type="compositionally biased region" description="Low complexity" evidence="1">
    <location>
        <begin position="991"/>
        <end position="1003"/>
    </location>
</feature>
<feature type="compositionally biased region" description="Polar residues" evidence="1">
    <location>
        <begin position="2265"/>
        <end position="2284"/>
    </location>
</feature>
<accession>A0ABV6E072</accession>
<dbReference type="Gene3D" id="2.60.40.1170">
    <property type="entry name" value="Mu homology domain, subdomain B"/>
    <property type="match status" value="2"/>
</dbReference>
<feature type="domain" description="DUF11" evidence="3">
    <location>
        <begin position="770"/>
        <end position="886"/>
    </location>
</feature>
<feature type="region of interest" description="Disordered" evidence="1">
    <location>
        <begin position="2382"/>
        <end position="2413"/>
    </location>
</feature>
<feature type="region of interest" description="Disordered" evidence="1">
    <location>
        <begin position="1490"/>
        <end position="1510"/>
    </location>
</feature>
<feature type="region of interest" description="Disordered" evidence="1">
    <location>
        <begin position="1364"/>
        <end position="1393"/>
    </location>
</feature>
<feature type="domain" description="DUF11" evidence="3">
    <location>
        <begin position="2417"/>
        <end position="2531"/>
    </location>
</feature>
<keyword evidence="2" id="KW-0472">Membrane</keyword>
<feature type="domain" description="DUF11" evidence="3">
    <location>
        <begin position="2678"/>
        <end position="2781"/>
    </location>
</feature>
<feature type="domain" description="DUF11" evidence="3">
    <location>
        <begin position="1275"/>
        <end position="1390"/>
    </location>
</feature>
<feature type="domain" description="DUF11" evidence="3">
    <location>
        <begin position="1398"/>
        <end position="1515"/>
    </location>
</feature>
<feature type="region of interest" description="Disordered" evidence="1">
    <location>
        <begin position="1890"/>
        <end position="1914"/>
    </location>
</feature>
<feature type="domain" description="DUF11" evidence="3">
    <location>
        <begin position="1648"/>
        <end position="1785"/>
    </location>
</feature>
<keyword evidence="2" id="KW-1133">Transmembrane helix</keyword>
<gene>
    <name evidence="4" type="ORF">ACFFJG_07760</name>
</gene>
<feature type="domain" description="DUF11" evidence="3">
    <location>
        <begin position="1523"/>
        <end position="1640"/>
    </location>
</feature>
<dbReference type="NCBIfam" id="TIGR01451">
    <property type="entry name" value="B_ant_repeat"/>
    <property type="match status" value="16"/>
</dbReference>
<feature type="domain" description="DUF11" evidence="3">
    <location>
        <begin position="519"/>
        <end position="636"/>
    </location>
</feature>
<feature type="transmembrane region" description="Helical" evidence="2">
    <location>
        <begin position="2838"/>
        <end position="2856"/>
    </location>
</feature>
<evidence type="ECO:0000256" key="2">
    <source>
        <dbReference type="SAM" id="Phobius"/>
    </source>
</evidence>
<feature type="domain" description="DUF11" evidence="3">
    <location>
        <begin position="1019"/>
        <end position="1140"/>
    </location>
</feature>
<comment type="caution">
    <text evidence="4">The sequence shown here is derived from an EMBL/GenBank/DDBJ whole genome shotgun (WGS) entry which is preliminary data.</text>
</comment>
<organism evidence="4 5">
    <name type="scientific">Nocardioides zeicaulis</name>
    <dbReference type="NCBI Taxonomy" id="1776857"/>
    <lineage>
        <taxon>Bacteria</taxon>
        <taxon>Bacillati</taxon>
        <taxon>Actinomycetota</taxon>
        <taxon>Actinomycetes</taxon>
        <taxon>Propionibacteriales</taxon>
        <taxon>Nocardioidaceae</taxon>
        <taxon>Nocardioides</taxon>
    </lineage>
</organism>
<dbReference type="Pfam" id="PF01345">
    <property type="entry name" value="DUF11"/>
    <property type="match status" value="18"/>
</dbReference>
<evidence type="ECO:0000256" key="1">
    <source>
        <dbReference type="SAM" id="MobiDB-lite"/>
    </source>
</evidence>
<dbReference type="Proteomes" id="UP001589698">
    <property type="component" value="Unassembled WGS sequence"/>
</dbReference>
<feature type="region of interest" description="Disordered" evidence="1">
    <location>
        <begin position="2141"/>
        <end position="2160"/>
    </location>
</feature>
<proteinExistence type="predicted"/>
<keyword evidence="5" id="KW-1185">Reference proteome</keyword>
<sequence>MPGLRRRPHRAARPWPRVLAVLSLVAVSLAVSVVVPAGPADAAVIRPFTRVFSQQTNGSVQITGNTLMTCGTATNCAQAQDGSIAASNNDFTMGFLDADTDATTTRSSAAGLTIPNGARVLYAGLFWGAARVAGTNGVAASGAVDTIRFRVPGSTTYSTLTADRVDNQSSATNDYSSYRNVTSLVQSAGAGTYWGADVAAATGVDRYAGWSLVVAVEDPAAPLRDLTVFTGYATVTQTEIVDTTISGFLAPYSGAVGATFGTVAYEGDNSLTGDYLQVGSTRLADSLSPSANFFTSRVSAGGRNLTNRTPASVNNLGIDAKVIDAPGVVRNGATSTNVRFATNGDFYYPAALTTQIDLYAPTIQGTKTVTNLSGSSPARVGDVLEYSLAFSNTGVDTAMASVVSDALPANETFVPGSLRFTAGANQGTKTDGAGDDQAEYDAATRTVRARIGSGATSTAGGSLVSASTASVTFRVKVDSAAAGTTLRNSATLAYRAQTLAKDYTYQTAEVATPVAEEADVSITKTASADPVTAGGEVTYTLTARNSGPSTAADVQVVDTLPSGVTYLSSTPSSGSCSVAAGTLTCLVGNLPSGASATVSVVVRVPADSDAPAVTNVARVTSTTSDPDLSNNNASVSTSVVRQADVALTATASPASPVPGTDVTYTFVATNNGTSRATAVQLSDTLPAAFRVGPATADQGTCTVTGSQVRCAIGTLDPGQSVQVVVVATLSSGAGAAALTNTASVSSTTNDPVPGNNVASTTVTPAAPQADLVVTKRTVTSPVVAGRPVQWVVTVADEGPSDAAGVTLEDVLPAGITAAAASTTGGSCTVAAGTVSCSLGTIPAGRSVQVTVDGQLAAGATGTLVNSASADSTTADPDPSDDTATTTATVATRADLAVTKSADAVVDGTDATYTIVATNTGPSTARSVQVTDPVPGSLTYVSSGTSRGSCAAAGTPTTVTCDVGDLAPGESATVTVRAHTPADGSARGASNTATATSPTTDPAPGNNSATYVLPTASQADLSLSKTVAPNPVVAGGTVTWVLTAHNNGPSLASTVTVTDTVPDPVVGVVASTSTPGASCAPVSGNRVSCTVATLAPGDELVVEVTGTVAPGAATGALASSASVDAVSPVDPSVDNNTASASTEVVARADLVVTRTGPATLAAGTTGSWDVTVRNDGPSTASAVRLVDDVPAGMTVVSSTSTPAGTTCTVVDGALTCPVGDLGPGQQVTVTLAGRIGSSVAGGTALVGTAAASSGTPDPDTGNNSDSHTTTVTERSDVRLAKASDPATLVPGATSTYLLTLTNDGPSDARDTVVTDTLDPDLTVLEAAIPGGTCDVAGQVVTCRTAVLPAGASAVARIRVRVAPERRTPLTNTASVSTPSDPVPGNDTASTTNPVQPNADLQVVATASASRVAAGEGLTYTFTVVDSGPSAAEDVTVDDTFPADVVPTAVTTTAGSCTLAGQRLQCALGQVLPGSPVVVTVEASTSAAATAGTRSDTVTIASSTDDADPDDNSAQLDVDLVTRADVQVTKTADSGSFVPGTAVSWTILFTNAGPSTARGVVVTDTVPDAVTITSAVHGTASPCSVTGQAVRCVLGDRAPGQRVIKVAGTLASAYTGASLANTAQVTTTTTDPAAANDASTATTPITRLTDLEVVKTMTPAHPVAGERVTYTLSVYNNGPSDASHPQLIDQLPSGLTDVVVNRPMLMGMPATAECELRRPTDPGTADNPTAPTVFCDGPTFRAGLPQRVIGSVEATVAPGFTGSLTNTGRISSDTIDVVASNNESSVTAEVAAVADVSITKTLSPSVPVPGEDVTWTLTVHNAGPSVARDVAVHDDVADDVTGLTATVSGGAGSCDVAPGNDTSCDLGDLAPSATTVVTLTGGLPADFTGDLDNTATVSSPTDTTTPANDSATADATSVPQAGLSLTAGLSPAAPVPGRDVTWTLAVSNAGPSVAHDVVVDDDVVDTITGLSASTDAGTCTVAAGNVVRCPVGDLAPGDTVTVTLTGGLPAGFTGALATTATATSPDSDPATGTAAGTAAPDADVHVTKTVAPASPVPGRGVTWTLVVGSTGPSVARDVVVHDDVVDAITGLTATTDTGTCTVTAGNDVTCPVGDLDPGAQVVVTLAGDVPAGFTGTLANTATVASPTDTDTPANDTATAAPATTPGADLAIVKTADPAVPVPGTDVTWTLVVTNAGPSVARDVVVADDVVDALTDVTASAPCTVGAGNEVSCALGDLGASGVEATRTVTVTGHLPAAFTGQLANTATVSSPTDTLTGDNTSSTSGTARPDAGVSITKTASPVAPVPGRRTSWTLAVTNAGPSVARDVRVHDDVLDVLTDVTATTGSAPEPCTVAAGNDVACDLGDLAPGETVTVTVAGDVPADYAGPVDNTATVQSPTDSTPGDNSSTTTGTATPRAELALTKSLSPARPVPGEQVTWTIGVVNAGPSTARRVVVTDDVPAAVTGLVTGQGDPCTVGSGNRVTCDLGDLPAGASRVLTVRGTLDEGFTGSLANTATVASPSDTTPDDDSATATGEAAPSADLAITKTMTPTVPVAGGDVAFTMVVTNDGPSTARQVEVVDDLADHLVGATASVEGGACRVEGQRVTCDVAALATGASVTVTVRATVDAAYAGTVSNTAMVSAATPDPDRSDNAAWVSEGGSGTCAPAAASSGRVVACSTLAVRKTASPSSAGPGDLVTYTITVSNAGPSAARDVQVVDDLDDDLDLVSVDVVSGQAAVTSDDRTVTAAFGSVRPGVDGVVRIVTRVSTTASGAVANTAVVTGSGTAGVQPTAQDTADIEVLGREAEYDDDGGSGQGGGRGDGGPGTAGGTLPGTGLPTPVVPLGALSLLLLGLGTWLSRRSRVSGGRHRAGRA</sequence>
<evidence type="ECO:0000313" key="5">
    <source>
        <dbReference type="Proteomes" id="UP001589698"/>
    </source>
</evidence>
<evidence type="ECO:0000259" key="3">
    <source>
        <dbReference type="Pfam" id="PF01345"/>
    </source>
</evidence>
<feature type="compositionally biased region" description="Polar residues" evidence="1">
    <location>
        <begin position="2388"/>
        <end position="2411"/>
    </location>
</feature>
<feature type="region of interest" description="Disordered" evidence="1">
    <location>
        <begin position="2018"/>
        <end position="2037"/>
    </location>
</feature>
<feature type="domain" description="DUF11" evidence="3">
    <location>
        <begin position="894"/>
        <end position="1010"/>
    </location>
</feature>
<feature type="compositionally biased region" description="Low complexity" evidence="1">
    <location>
        <begin position="2142"/>
        <end position="2160"/>
    </location>
</feature>
<feature type="domain" description="DUF11" evidence="3">
    <location>
        <begin position="2539"/>
        <end position="2654"/>
    </location>
</feature>
<protein>
    <recommendedName>
        <fullName evidence="3">DUF11 domain-containing protein</fullName>
    </recommendedName>
</protein>
<feature type="domain" description="DUF11" evidence="3">
    <location>
        <begin position="1921"/>
        <end position="2029"/>
    </location>
</feature>
<feature type="compositionally biased region" description="Low complexity" evidence="1">
    <location>
        <begin position="1892"/>
        <end position="1905"/>
    </location>
</feature>
<feature type="domain" description="DUF11" evidence="3">
    <location>
        <begin position="644"/>
        <end position="762"/>
    </location>
</feature>
<dbReference type="PANTHER" id="PTHR34819">
    <property type="entry name" value="LARGE CYSTEINE-RICH PERIPLASMIC PROTEIN OMCB"/>
    <property type="match status" value="1"/>
</dbReference>
<feature type="domain" description="DUF11" evidence="3">
    <location>
        <begin position="2041"/>
        <end position="2157"/>
    </location>
</feature>
<dbReference type="RefSeq" id="WP_378518023.1">
    <property type="nucleotide sequence ID" value="NZ_CBCSDI010000029.1"/>
</dbReference>
<feature type="region of interest" description="Disordered" evidence="1">
    <location>
        <begin position="2513"/>
        <end position="2533"/>
    </location>
</feature>
<dbReference type="InterPro" id="IPR051172">
    <property type="entry name" value="Chlamydia_OmcB"/>
</dbReference>
<feature type="domain" description="DUF11" evidence="3">
    <location>
        <begin position="2166"/>
        <end position="2281"/>
    </location>
</feature>
<name>A0ABV6E072_9ACTN</name>
<feature type="compositionally biased region" description="Low complexity" evidence="1">
    <location>
        <begin position="866"/>
        <end position="884"/>
    </location>
</feature>
<feature type="region of interest" description="Disordered" evidence="1">
    <location>
        <begin position="864"/>
        <end position="884"/>
    </location>
</feature>
<feature type="domain" description="DUF11" evidence="3">
    <location>
        <begin position="2291"/>
        <end position="2408"/>
    </location>
</feature>
<dbReference type="InterPro" id="IPR047589">
    <property type="entry name" value="DUF11_rpt"/>
</dbReference>
<feature type="compositionally biased region" description="Gly residues" evidence="1">
    <location>
        <begin position="2810"/>
        <end position="2830"/>
    </location>
</feature>